<keyword evidence="5" id="KW-0808">Transferase</keyword>
<keyword evidence="8" id="KW-1185">Reference proteome</keyword>
<feature type="region of interest" description="Disordered" evidence="6">
    <location>
        <begin position="70"/>
        <end position="95"/>
    </location>
</feature>
<dbReference type="InterPro" id="IPR015813">
    <property type="entry name" value="Pyrv/PenolPyrv_kinase-like_dom"/>
</dbReference>
<proteinExistence type="inferred from homology"/>
<comment type="similarity">
    <text evidence="1">Belongs to the PanB family.</text>
</comment>
<dbReference type="PANTHER" id="PTHR20881">
    <property type="entry name" value="3-METHYL-2-OXOBUTANOATE HYDROXYMETHYLTRANSFERASE"/>
    <property type="match status" value="1"/>
</dbReference>
<dbReference type="PANTHER" id="PTHR20881:SF0">
    <property type="entry name" value="3-METHYL-2-OXOBUTANOATE HYDROXYMETHYLTRANSFERASE"/>
    <property type="match status" value="1"/>
</dbReference>
<accession>A0ABQ4N6H5</accession>
<evidence type="ECO:0000256" key="3">
    <source>
        <dbReference type="ARBA" id="ARBA00012618"/>
    </source>
</evidence>
<gene>
    <name evidence="7" type="ORF">PACILC2_23580</name>
</gene>
<dbReference type="InterPro" id="IPR040442">
    <property type="entry name" value="Pyrv_kinase-like_dom_sf"/>
</dbReference>
<name>A0ABQ4N6H5_9BACL</name>
<dbReference type="EMBL" id="BOVJ01000071">
    <property type="protein sequence ID" value="GIQ63790.1"/>
    <property type="molecule type" value="Genomic_DNA"/>
</dbReference>
<comment type="subunit">
    <text evidence="2">Homodecamer; pentamer of dimers.</text>
</comment>
<reference evidence="7 8" key="1">
    <citation type="submission" date="2021-04" db="EMBL/GenBank/DDBJ databases">
        <title>Draft genome sequence of Paenibacillus cisolokensis, LC2-13A.</title>
        <authorList>
            <person name="Uke A."/>
            <person name="Chhe C."/>
            <person name="Baramee S."/>
            <person name="Kosugi A."/>
        </authorList>
    </citation>
    <scope>NUCLEOTIDE SEQUENCE [LARGE SCALE GENOMIC DNA]</scope>
    <source>
        <strain evidence="7 8">LC2-13A</strain>
    </source>
</reference>
<dbReference type="EC" id="2.1.2.11" evidence="3"/>
<keyword evidence="4" id="KW-0566">Pantothenate biosynthesis</keyword>
<evidence type="ECO:0000256" key="2">
    <source>
        <dbReference type="ARBA" id="ARBA00011424"/>
    </source>
</evidence>
<comment type="caution">
    <text evidence="7">The sequence shown here is derived from an EMBL/GenBank/DDBJ whole genome shotgun (WGS) entry which is preliminary data.</text>
</comment>
<evidence type="ECO:0000256" key="4">
    <source>
        <dbReference type="ARBA" id="ARBA00022655"/>
    </source>
</evidence>
<protein>
    <recommendedName>
        <fullName evidence="3">3-methyl-2-oxobutanoate hydroxymethyltransferase</fullName>
        <ecNumber evidence="3">2.1.2.11</ecNumber>
    </recommendedName>
</protein>
<evidence type="ECO:0000256" key="5">
    <source>
        <dbReference type="ARBA" id="ARBA00022679"/>
    </source>
</evidence>
<organism evidence="7 8">
    <name type="scientific">Paenibacillus cisolokensis</name>
    <dbReference type="NCBI Taxonomy" id="1658519"/>
    <lineage>
        <taxon>Bacteria</taxon>
        <taxon>Bacillati</taxon>
        <taxon>Bacillota</taxon>
        <taxon>Bacilli</taxon>
        <taxon>Bacillales</taxon>
        <taxon>Paenibacillaceae</taxon>
        <taxon>Paenibacillus</taxon>
    </lineage>
</organism>
<sequence length="95" mass="10508">MSIPTIGIGAGRHCDGQVLVFHDLLQYASPYREKRFVKTYADIGTTIRDAIGRYVGDVKQRAFPEQRHAFEAATAAQSKDEAMSLYGGQDGRKTT</sequence>
<dbReference type="Proteomes" id="UP000680304">
    <property type="component" value="Unassembled WGS sequence"/>
</dbReference>
<dbReference type="InterPro" id="IPR003700">
    <property type="entry name" value="Pantoate_hydroxy_MeTrfase"/>
</dbReference>
<evidence type="ECO:0000313" key="8">
    <source>
        <dbReference type="Proteomes" id="UP000680304"/>
    </source>
</evidence>
<evidence type="ECO:0000313" key="7">
    <source>
        <dbReference type="EMBL" id="GIQ63790.1"/>
    </source>
</evidence>
<dbReference type="Gene3D" id="3.20.20.60">
    <property type="entry name" value="Phosphoenolpyruvate-binding domains"/>
    <property type="match status" value="1"/>
</dbReference>
<evidence type="ECO:0000256" key="6">
    <source>
        <dbReference type="SAM" id="MobiDB-lite"/>
    </source>
</evidence>
<dbReference type="SUPFAM" id="SSF51621">
    <property type="entry name" value="Phosphoenolpyruvate/pyruvate domain"/>
    <property type="match status" value="1"/>
</dbReference>
<evidence type="ECO:0000256" key="1">
    <source>
        <dbReference type="ARBA" id="ARBA00008676"/>
    </source>
</evidence>
<dbReference type="Pfam" id="PF02548">
    <property type="entry name" value="Pantoate_transf"/>
    <property type="match status" value="1"/>
</dbReference>